<reference evidence="4" key="1">
    <citation type="submission" date="2025-08" db="UniProtKB">
        <authorList>
            <consortium name="RefSeq"/>
        </authorList>
    </citation>
    <scope>IDENTIFICATION</scope>
</reference>
<keyword evidence="3" id="KW-1185">Reference proteome</keyword>
<dbReference type="PANTHER" id="PTHR12184">
    <property type="entry name" value="UBIQUINOL-CYTOCHROME C REDUCTASE COMPLEX ASSEMBLY FACTOR 1 FAMILY MEMBER"/>
    <property type="match status" value="1"/>
</dbReference>
<dbReference type="PANTHER" id="PTHR12184:SF1">
    <property type="entry name" value="UBIQUINOL-CYTOCHROME-C REDUCTASE COMPLEX ASSEMBLY FACTOR 1"/>
    <property type="match status" value="1"/>
</dbReference>
<protein>
    <submittedName>
        <fullName evidence="4">Ubiquinol-cytochrome-c reductase complex assembly factor 1-like</fullName>
    </submittedName>
</protein>
<evidence type="ECO:0000259" key="2">
    <source>
        <dbReference type="Pfam" id="PF03981"/>
    </source>
</evidence>
<evidence type="ECO:0000313" key="3">
    <source>
        <dbReference type="Proteomes" id="UP000695022"/>
    </source>
</evidence>
<name>A0ABM1F2C9_PRICU</name>
<proteinExistence type="inferred from homology"/>
<organism evidence="3 4">
    <name type="scientific">Priapulus caudatus</name>
    <name type="common">Priapulid worm</name>
    <dbReference type="NCBI Taxonomy" id="37621"/>
    <lineage>
        <taxon>Eukaryota</taxon>
        <taxon>Metazoa</taxon>
        <taxon>Ecdysozoa</taxon>
        <taxon>Scalidophora</taxon>
        <taxon>Priapulida</taxon>
        <taxon>Priapulimorpha</taxon>
        <taxon>Priapulimorphida</taxon>
        <taxon>Priapulidae</taxon>
        <taxon>Priapulus</taxon>
    </lineage>
</organism>
<feature type="domain" description="Ubiquinol-cytochrome c chaperone" evidence="2">
    <location>
        <begin position="61"/>
        <end position="196"/>
    </location>
</feature>
<dbReference type="InterPro" id="IPR007129">
    <property type="entry name" value="Ubiqinol_cyt_c_chaperone_CPB3"/>
</dbReference>
<dbReference type="RefSeq" id="XP_014678600.1">
    <property type="nucleotide sequence ID" value="XM_014823114.1"/>
</dbReference>
<dbReference type="InterPro" id="IPR021150">
    <property type="entry name" value="Ubiq_cyt_c_chap"/>
</dbReference>
<comment type="similarity">
    <text evidence="1">Belongs to the CBP3 family.</text>
</comment>
<evidence type="ECO:0000256" key="1">
    <source>
        <dbReference type="ARBA" id="ARBA00006407"/>
    </source>
</evidence>
<sequence length="221" mass="25832">MSNYGSHSLGSELNTGFFTKVLDKLGYQIGMKYGKSRLRIAGSKMYELCVTPIDHLYFFKACGLPDTYNSWFVITELHVWMCMVRLMREDREGRFTRNILVQMMWDDVDKRCKQLGNLGSDRTMYIQELHEHFQASLFGYDEGILGNDMVLAAAIWRHFYAMKLDDPIKLNLLVGYIRRNVHNLDNVQSEKLLRKGDVAWLPLEEGVKTPDYMSKRERKIV</sequence>
<accession>A0ABM1F2C9</accession>
<dbReference type="Pfam" id="PF03981">
    <property type="entry name" value="Ubiq_cyt_C_chap"/>
    <property type="match status" value="1"/>
</dbReference>
<evidence type="ECO:0000313" key="4">
    <source>
        <dbReference type="RefSeq" id="XP_014678600.1"/>
    </source>
</evidence>
<dbReference type="Proteomes" id="UP000695022">
    <property type="component" value="Unplaced"/>
</dbReference>
<dbReference type="GeneID" id="106818400"/>
<gene>
    <name evidence="4" type="primary">LOC106818400</name>
</gene>